<accession>A0A4Z2FBD6</accession>
<evidence type="ECO:0000313" key="1">
    <source>
        <dbReference type="EMBL" id="TNN38478.1"/>
    </source>
</evidence>
<dbReference type="AlphaFoldDB" id="A0A4Z2FBD6"/>
<evidence type="ECO:0000313" key="2">
    <source>
        <dbReference type="Proteomes" id="UP000314294"/>
    </source>
</evidence>
<organism evidence="1 2">
    <name type="scientific">Liparis tanakae</name>
    <name type="common">Tanaka's snailfish</name>
    <dbReference type="NCBI Taxonomy" id="230148"/>
    <lineage>
        <taxon>Eukaryota</taxon>
        <taxon>Metazoa</taxon>
        <taxon>Chordata</taxon>
        <taxon>Craniata</taxon>
        <taxon>Vertebrata</taxon>
        <taxon>Euteleostomi</taxon>
        <taxon>Actinopterygii</taxon>
        <taxon>Neopterygii</taxon>
        <taxon>Teleostei</taxon>
        <taxon>Neoteleostei</taxon>
        <taxon>Acanthomorphata</taxon>
        <taxon>Eupercaria</taxon>
        <taxon>Perciformes</taxon>
        <taxon>Cottioidei</taxon>
        <taxon>Cottales</taxon>
        <taxon>Liparidae</taxon>
        <taxon>Liparis</taxon>
    </lineage>
</organism>
<protein>
    <submittedName>
        <fullName evidence="1">Uncharacterized protein</fullName>
    </submittedName>
</protein>
<dbReference type="Proteomes" id="UP000314294">
    <property type="component" value="Unassembled WGS sequence"/>
</dbReference>
<sequence length="81" mass="8721">MKELGDVIPNPNPHAFRSVCIRRLDHSAACVTPFTVTQGTRVCAGRSARVITALACISRLPRAPVLTDWAAPTTSTDDSMQ</sequence>
<proteinExistence type="predicted"/>
<name>A0A4Z2FBD6_9TELE</name>
<keyword evidence="2" id="KW-1185">Reference proteome</keyword>
<comment type="caution">
    <text evidence="1">The sequence shown here is derived from an EMBL/GenBank/DDBJ whole genome shotgun (WGS) entry which is preliminary data.</text>
</comment>
<reference evidence="1 2" key="1">
    <citation type="submission" date="2019-03" db="EMBL/GenBank/DDBJ databases">
        <title>First draft genome of Liparis tanakae, snailfish: a comprehensive survey of snailfish specific genes.</title>
        <authorList>
            <person name="Kim W."/>
            <person name="Song I."/>
            <person name="Jeong J.-H."/>
            <person name="Kim D."/>
            <person name="Kim S."/>
            <person name="Ryu S."/>
            <person name="Song J.Y."/>
            <person name="Lee S.K."/>
        </authorList>
    </citation>
    <scope>NUCLEOTIDE SEQUENCE [LARGE SCALE GENOMIC DNA]</scope>
    <source>
        <tissue evidence="1">Muscle</tissue>
    </source>
</reference>
<gene>
    <name evidence="1" type="ORF">EYF80_051346</name>
</gene>
<dbReference type="EMBL" id="SRLO01001368">
    <property type="protein sequence ID" value="TNN38478.1"/>
    <property type="molecule type" value="Genomic_DNA"/>
</dbReference>